<dbReference type="EMBL" id="CP039730">
    <property type="protein sequence ID" value="QHT44789.1"/>
    <property type="molecule type" value="Genomic_DNA"/>
</dbReference>
<sequence length="84" mass="9827">MKKEELIDMFQIVERANNMGIMFFDRISLKMDLSVAHQEFNLRLKALLISDDVNFAHDVVGIQNHIDRENKRMGDGFLPRYSSL</sequence>
<name>A0A132Z7W7_ENTFC</name>
<reference evidence="2" key="1">
    <citation type="journal article" date="2020" name="J. Antimicrob. Chemother.">
        <title>Tandem amplification of the vanM gene cluster drives vancomycin resistance in vancomycin-variable enterococci.</title>
        <authorList>
            <person name="Sun L."/>
            <person name="Chen Y."/>
            <person name="Hua X."/>
            <person name="Chen Y."/>
            <person name="Hong J."/>
            <person name="Wu X."/>
            <person name="Jiang Y."/>
            <person name="van Schaik W."/>
            <person name="Qu T."/>
            <person name="Yu Y."/>
        </authorList>
    </citation>
    <scope>NUCLEOTIDE SEQUENCE [LARGE SCALE GENOMIC DNA]</scope>
    <source>
        <strain evidence="2">ZY2</strain>
        <plasmid evidence="2">pZY2</plasmid>
    </source>
</reference>
<accession>A0A132Z7W7</accession>
<proteinExistence type="predicted"/>
<evidence type="ECO:0000313" key="2">
    <source>
        <dbReference type="EMBL" id="QHT44789.1"/>
    </source>
</evidence>
<dbReference type="Pfam" id="PF21779">
    <property type="entry name" value="DUF6874"/>
    <property type="match status" value="1"/>
</dbReference>
<dbReference type="GeneID" id="66455743"/>
<geneLocation type="plasmid" evidence="2">
    <name>pZY2</name>
</geneLocation>
<organism evidence="2">
    <name type="scientific">Enterococcus faecium</name>
    <name type="common">Streptococcus faecium</name>
    <dbReference type="NCBI Taxonomy" id="1352"/>
    <lineage>
        <taxon>Bacteria</taxon>
        <taxon>Bacillati</taxon>
        <taxon>Bacillota</taxon>
        <taxon>Bacilli</taxon>
        <taxon>Lactobacillales</taxon>
        <taxon>Enterococcaceae</taxon>
        <taxon>Enterococcus</taxon>
    </lineage>
</organism>
<dbReference type="AlphaFoldDB" id="A0A132Z7W7"/>
<feature type="domain" description="DUF6874" evidence="1">
    <location>
        <begin position="10"/>
        <end position="82"/>
    </location>
</feature>
<dbReference type="InterPro" id="IPR049239">
    <property type="entry name" value="DUF6874"/>
</dbReference>
<evidence type="ECO:0000259" key="1">
    <source>
        <dbReference type="Pfam" id="PF21779"/>
    </source>
</evidence>
<protein>
    <recommendedName>
        <fullName evidence="1">DUF6874 domain-containing protein</fullName>
    </recommendedName>
</protein>
<gene>
    <name evidence="2" type="ORF">FCF09_13970</name>
</gene>
<dbReference type="RefSeq" id="WP_002350568.1">
    <property type="nucleotide sequence ID" value="NZ_AP022343.1"/>
</dbReference>
<keyword evidence="2" id="KW-0614">Plasmid</keyword>